<dbReference type="GO" id="GO:0005886">
    <property type="term" value="C:plasma membrane"/>
    <property type="evidence" value="ECO:0007669"/>
    <property type="project" value="UniProtKB-SubCell"/>
</dbReference>
<dbReference type="SMART" id="SM00382">
    <property type="entry name" value="AAA"/>
    <property type="match status" value="1"/>
</dbReference>
<sequence length="512" mass="56930">MKLAVEMLNICKQYPGTLANDNVSIKIKRGSVVSLVGENGAGKSTLMNILYGLQKPTSGVIKINEEEVSFNSSLDALKKNIGMVHQHFMLVEELSVLENIILGMEPGKSMYIDYDKARIEIEELMKVNGIEVPIDELIGNLPVGLQQKVEILKVLYRGADILILDEPTAVLTPQETDELFNNIASLSKQGKTIIFITHKLDEVIRVSDYIIVMRRGKVVAEMNTKDTDKYKLAEHMVGKELPPVHERKEKDGSKVMKLENISVKEDNGLFALKNINLTIKEGEIVGVAGISGNGQQEFAQVIAGQLIPDMGKVFFENEDITNLRRTECLLKGISYIPADRKKEGLCMEWSVAQNSFAGYHIMPKFLKKILGFTFIDDKKVNKNAKDMIKQFDIRTPGHNSLVSELSGGNQQKIVIGRETVVNKPKLLIAAEPTRGVDIGAISFIHNYIMDLRNNGTAGVLISSDLDEIFALSDTIIVLFEGEIVCKVRAGETTREELGLYMAGSKRQESEYE</sequence>
<dbReference type="SUPFAM" id="SSF52540">
    <property type="entry name" value="P-loop containing nucleoside triphosphate hydrolases"/>
    <property type="match status" value="2"/>
</dbReference>
<dbReference type="Proteomes" id="UP000190285">
    <property type="component" value="Unassembled WGS sequence"/>
</dbReference>
<evidence type="ECO:0000256" key="8">
    <source>
        <dbReference type="ARBA" id="ARBA00023136"/>
    </source>
</evidence>
<evidence type="ECO:0000259" key="9">
    <source>
        <dbReference type="PROSITE" id="PS50893"/>
    </source>
</evidence>
<keyword evidence="3" id="KW-1003">Cell membrane</keyword>
<proteinExistence type="predicted"/>
<keyword evidence="10" id="KW-0762">Sugar transport</keyword>
<dbReference type="FunFam" id="3.40.50.300:FF:000127">
    <property type="entry name" value="Ribose import ATP-binding protein RbsA"/>
    <property type="match status" value="1"/>
</dbReference>
<keyword evidence="7" id="KW-1278">Translocase</keyword>
<dbReference type="PROSITE" id="PS50893">
    <property type="entry name" value="ABC_TRANSPORTER_2"/>
    <property type="match status" value="2"/>
</dbReference>
<evidence type="ECO:0000256" key="6">
    <source>
        <dbReference type="ARBA" id="ARBA00022840"/>
    </source>
</evidence>
<evidence type="ECO:0000256" key="2">
    <source>
        <dbReference type="ARBA" id="ARBA00022448"/>
    </source>
</evidence>
<reference evidence="10 11" key="1">
    <citation type="submission" date="2017-02" db="EMBL/GenBank/DDBJ databases">
        <authorList>
            <person name="Peterson S.W."/>
        </authorList>
    </citation>
    <scope>NUCLEOTIDE SEQUENCE [LARGE SCALE GENOMIC DNA]</scope>
    <source>
        <strain evidence="10 11">M1</strain>
    </source>
</reference>
<keyword evidence="8" id="KW-0472">Membrane</keyword>
<dbReference type="InterPro" id="IPR027417">
    <property type="entry name" value="P-loop_NTPase"/>
</dbReference>
<dbReference type="InterPro" id="IPR003439">
    <property type="entry name" value="ABC_transporter-like_ATP-bd"/>
</dbReference>
<dbReference type="RefSeq" id="WP_079492694.1">
    <property type="nucleotide sequence ID" value="NZ_FUZT01000007.1"/>
</dbReference>
<name>A0A1T5LKX5_9FIRM</name>
<dbReference type="GO" id="GO:0016887">
    <property type="term" value="F:ATP hydrolysis activity"/>
    <property type="evidence" value="ECO:0007669"/>
    <property type="project" value="InterPro"/>
</dbReference>
<dbReference type="CDD" id="cd03216">
    <property type="entry name" value="ABC_Carb_Monos_I"/>
    <property type="match status" value="1"/>
</dbReference>
<dbReference type="Pfam" id="PF00005">
    <property type="entry name" value="ABC_tran"/>
    <property type="match status" value="2"/>
</dbReference>
<dbReference type="STRING" id="36842.SAMN02194393_03011"/>
<evidence type="ECO:0000313" key="11">
    <source>
        <dbReference type="Proteomes" id="UP000190285"/>
    </source>
</evidence>
<keyword evidence="6 10" id="KW-0067">ATP-binding</keyword>
<feature type="domain" description="ABC transporter" evidence="9">
    <location>
        <begin position="256"/>
        <end position="505"/>
    </location>
</feature>
<feature type="domain" description="ABC transporter" evidence="9">
    <location>
        <begin position="5"/>
        <end position="240"/>
    </location>
</feature>
<dbReference type="CDD" id="cd03215">
    <property type="entry name" value="ABC_Carb_Monos_II"/>
    <property type="match status" value="1"/>
</dbReference>
<keyword evidence="11" id="KW-1185">Reference proteome</keyword>
<dbReference type="PANTHER" id="PTHR43790:SF4">
    <property type="entry name" value="GUANOSINE IMPORT ATP-BINDING PROTEIN NUPO"/>
    <property type="match status" value="1"/>
</dbReference>
<dbReference type="AlphaFoldDB" id="A0A1T5LKX5"/>
<keyword evidence="4" id="KW-0677">Repeat</keyword>
<dbReference type="OrthoDB" id="9771863at2"/>
<evidence type="ECO:0000256" key="5">
    <source>
        <dbReference type="ARBA" id="ARBA00022741"/>
    </source>
</evidence>
<keyword evidence="2" id="KW-0813">Transport</keyword>
<dbReference type="GO" id="GO:0005524">
    <property type="term" value="F:ATP binding"/>
    <property type="evidence" value="ECO:0007669"/>
    <property type="project" value="UniProtKB-KW"/>
</dbReference>
<dbReference type="PROSITE" id="PS00211">
    <property type="entry name" value="ABC_TRANSPORTER_1"/>
    <property type="match status" value="1"/>
</dbReference>
<evidence type="ECO:0000256" key="4">
    <source>
        <dbReference type="ARBA" id="ARBA00022737"/>
    </source>
</evidence>
<evidence type="ECO:0000313" key="10">
    <source>
        <dbReference type="EMBL" id="SKC76616.1"/>
    </source>
</evidence>
<protein>
    <submittedName>
        <fullName evidence="10">Simple sugar transport system ATP-binding protein</fullName>
    </submittedName>
</protein>
<gene>
    <name evidence="10" type="ORF">SAMN02194393_03011</name>
</gene>
<evidence type="ECO:0000256" key="3">
    <source>
        <dbReference type="ARBA" id="ARBA00022475"/>
    </source>
</evidence>
<dbReference type="InterPro" id="IPR003593">
    <property type="entry name" value="AAA+_ATPase"/>
</dbReference>
<dbReference type="InterPro" id="IPR050107">
    <property type="entry name" value="ABC_carbohydrate_import_ATPase"/>
</dbReference>
<keyword evidence="5" id="KW-0547">Nucleotide-binding</keyword>
<accession>A0A1T5LKX5</accession>
<dbReference type="EMBL" id="FUZT01000007">
    <property type="protein sequence ID" value="SKC76616.1"/>
    <property type="molecule type" value="Genomic_DNA"/>
</dbReference>
<comment type="subcellular location">
    <subcellularLocation>
        <location evidence="1">Cell membrane</location>
        <topology evidence="1">Peripheral membrane protein</topology>
    </subcellularLocation>
</comment>
<evidence type="ECO:0000256" key="1">
    <source>
        <dbReference type="ARBA" id="ARBA00004202"/>
    </source>
</evidence>
<dbReference type="InterPro" id="IPR017871">
    <property type="entry name" value="ABC_transporter-like_CS"/>
</dbReference>
<dbReference type="PANTHER" id="PTHR43790">
    <property type="entry name" value="CARBOHYDRATE TRANSPORT ATP-BINDING PROTEIN MG119-RELATED"/>
    <property type="match status" value="1"/>
</dbReference>
<evidence type="ECO:0000256" key="7">
    <source>
        <dbReference type="ARBA" id="ARBA00022967"/>
    </source>
</evidence>
<dbReference type="Gene3D" id="3.40.50.300">
    <property type="entry name" value="P-loop containing nucleotide triphosphate hydrolases"/>
    <property type="match status" value="2"/>
</dbReference>
<organism evidence="10 11">
    <name type="scientific">Maledivibacter halophilus</name>
    <dbReference type="NCBI Taxonomy" id="36842"/>
    <lineage>
        <taxon>Bacteria</taxon>
        <taxon>Bacillati</taxon>
        <taxon>Bacillota</taxon>
        <taxon>Clostridia</taxon>
        <taxon>Peptostreptococcales</taxon>
        <taxon>Caminicellaceae</taxon>
        <taxon>Maledivibacter</taxon>
    </lineage>
</organism>